<feature type="active site" evidence="3">
    <location>
        <position position="177"/>
    </location>
</feature>
<gene>
    <name evidence="6" type="ORF">V6N12_031572</name>
</gene>
<dbReference type="PANTHER" id="PTHR43353:SF5">
    <property type="entry name" value="SUCCINATE-SEMIALDEHYDE DEHYDROGENASE, MITOCHONDRIAL"/>
    <property type="match status" value="1"/>
</dbReference>
<proteinExistence type="inferred from homology"/>
<keyword evidence="7" id="KW-1185">Reference proteome</keyword>
<dbReference type="InterPro" id="IPR004000">
    <property type="entry name" value="Actin"/>
</dbReference>
<evidence type="ECO:0000256" key="1">
    <source>
        <dbReference type="ARBA" id="ARBA00009986"/>
    </source>
</evidence>
<protein>
    <recommendedName>
        <fullName evidence="5">Aldehyde dehydrogenase domain-containing protein</fullName>
    </recommendedName>
</protein>
<dbReference type="Gene3D" id="3.40.605.10">
    <property type="entry name" value="Aldehyde Dehydrogenase, Chain A, domain 1"/>
    <property type="match status" value="1"/>
</dbReference>
<dbReference type="SUPFAM" id="SSF53067">
    <property type="entry name" value="Actin-like ATPase domain"/>
    <property type="match status" value="1"/>
</dbReference>
<comment type="caution">
    <text evidence="6">The sequence shown here is derived from an EMBL/GenBank/DDBJ whole genome shotgun (WGS) entry which is preliminary data.</text>
</comment>
<dbReference type="InterPro" id="IPR016161">
    <property type="entry name" value="Ald_DH/histidinol_DH"/>
</dbReference>
<sequence length="748" mass="83472">MVERDHDVEGVVVKDGEMMEDDSIGINESLYALQASPKSKVELEGEVISVTKLSTAPLTSPSVMETIAEPSEASPINTLMADCVSDIRVFEEMSVTHHFSIKSSELTPLTTLAAVELALQAGIPPGVLNVVMGDASNIGDDLLASPQVRKIIFTGSTAVGKKLMAGATGTIRRIPLELGGNAPCIVFDDADLDVAVKGVLVAKFPVKNLQVGDGFIEGVVQGQLINEVVVQKVESFLQDALSKGAKVILGGKSRLINGLVGVFNFEECSFQRIYATPIEKGREVAHKQRFLEEWLKKVDLLTLVKSVINEDVDSDHLEMKRGNVWSNHLKKVRIIAYVFKDKRVSGETIHVTNEVDFQSDVIDPSKNFEAANIMKTVLDQKMKSYLEDNNGAHQEEQFLNGYLMGLEDPCKDSNGQARRRKTQFLVEYYALDMLMDRDRGCEGMIAFKLEDGAPKRTEIVASDVHSTLLQTILEIDTFTEISLSARGLLQMVIGSINRWNVGIRKEWFGSILLAGGTTSMQHLKERLEKYLLVEFPQAARVKVFAIWLAGELVSFFHLLQKTWDKGLHMKTMLYNSLMEAYNKALILDQRGRLILQVLSGQLQGSTPNLYDVVRVLLASGDNSVVTEIYIWHRYHLAVRSFYAIPCYDASLCSNSFDVLIGGGEIISEGKSFTVDNLVDKTSRQRQQAAENEHKLYHVKHTFEFLKPYLSSLIGVRETFLPLEKQFQTMERLFERLVAKTTLLEGEKR</sequence>
<evidence type="ECO:0000256" key="4">
    <source>
        <dbReference type="RuleBase" id="RU003345"/>
    </source>
</evidence>
<dbReference type="Gene3D" id="3.40.309.10">
    <property type="entry name" value="Aldehyde Dehydrogenase, Chain A, domain 2"/>
    <property type="match status" value="1"/>
</dbReference>
<comment type="similarity">
    <text evidence="1 4">Belongs to the aldehyde dehydrogenase family.</text>
</comment>
<dbReference type="Proteomes" id="UP001472677">
    <property type="component" value="Unassembled WGS sequence"/>
</dbReference>
<reference evidence="6 7" key="1">
    <citation type="journal article" date="2024" name="G3 (Bethesda)">
        <title>Genome assembly of Hibiscus sabdariffa L. provides insights into metabolisms of medicinal natural products.</title>
        <authorList>
            <person name="Kim T."/>
        </authorList>
    </citation>
    <scope>NUCLEOTIDE SEQUENCE [LARGE SCALE GENOMIC DNA]</scope>
    <source>
        <strain evidence="6">TK-2024</strain>
        <tissue evidence="6">Old leaves</tissue>
    </source>
</reference>
<dbReference type="EMBL" id="JBBPBM010001004">
    <property type="protein sequence ID" value="KAK8488446.1"/>
    <property type="molecule type" value="Genomic_DNA"/>
</dbReference>
<dbReference type="InterPro" id="IPR016163">
    <property type="entry name" value="Ald_DH_C"/>
</dbReference>
<dbReference type="InterPro" id="IPR043129">
    <property type="entry name" value="ATPase_NBD"/>
</dbReference>
<dbReference type="PANTHER" id="PTHR43353">
    <property type="entry name" value="SUCCINATE-SEMIALDEHYDE DEHYDROGENASE, MITOCHONDRIAL"/>
    <property type="match status" value="1"/>
</dbReference>
<evidence type="ECO:0000256" key="3">
    <source>
        <dbReference type="PROSITE-ProRule" id="PRU10007"/>
    </source>
</evidence>
<evidence type="ECO:0000256" key="2">
    <source>
        <dbReference type="ARBA" id="ARBA00023002"/>
    </source>
</evidence>
<dbReference type="SUPFAM" id="SSF53720">
    <property type="entry name" value="ALDH-like"/>
    <property type="match status" value="1"/>
</dbReference>
<feature type="domain" description="Aldehyde dehydrogenase" evidence="5">
    <location>
        <begin position="101"/>
        <end position="204"/>
    </location>
</feature>
<organism evidence="6 7">
    <name type="scientific">Hibiscus sabdariffa</name>
    <name type="common">roselle</name>
    <dbReference type="NCBI Taxonomy" id="183260"/>
    <lineage>
        <taxon>Eukaryota</taxon>
        <taxon>Viridiplantae</taxon>
        <taxon>Streptophyta</taxon>
        <taxon>Embryophyta</taxon>
        <taxon>Tracheophyta</taxon>
        <taxon>Spermatophyta</taxon>
        <taxon>Magnoliopsida</taxon>
        <taxon>eudicotyledons</taxon>
        <taxon>Gunneridae</taxon>
        <taxon>Pentapetalae</taxon>
        <taxon>rosids</taxon>
        <taxon>malvids</taxon>
        <taxon>Malvales</taxon>
        <taxon>Malvaceae</taxon>
        <taxon>Malvoideae</taxon>
        <taxon>Hibiscus</taxon>
    </lineage>
</organism>
<evidence type="ECO:0000313" key="7">
    <source>
        <dbReference type="Proteomes" id="UP001472677"/>
    </source>
</evidence>
<dbReference type="InterPro" id="IPR015590">
    <property type="entry name" value="Aldehyde_DH_dom"/>
</dbReference>
<dbReference type="Gene3D" id="3.30.420.40">
    <property type="match status" value="1"/>
</dbReference>
<evidence type="ECO:0000313" key="6">
    <source>
        <dbReference type="EMBL" id="KAK8488446.1"/>
    </source>
</evidence>
<accession>A0ABR2A646</accession>
<evidence type="ECO:0000259" key="5">
    <source>
        <dbReference type="Pfam" id="PF00171"/>
    </source>
</evidence>
<name>A0ABR2A646_9ROSI</name>
<dbReference type="InterPro" id="IPR016162">
    <property type="entry name" value="Ald_DH_N"/>
</dbReference>
<dbReference type="Pfam" id="PF00171">
    <property type="entry name" value="Aldedh"/>
    <property type="match status" value="1"/>
</dbReference>
<keyword evidence="2 4" id="KW-0560">Oxidoreductase</keyword>
<dbReference type="InterPro" id="IPR050740">
    <property type="entry name" value="Aldehyde_DH_Superfamily"/>
</dbReference>
<dbReference type="InterPro" id="IPR029510">
    <property type="entry name" value="Ald_DH_CS_GLU"/>
</dbReference>
<dbReference type="Pfam" id="PF00022">
    <property type="entry name" value="Actin"/>
    <property type="match status" value="1"/>
</dbReference>
<dbReference type="PROSITE" id="PS00687">
    <property type="entry name" value="ALDEHYDE_DEHYDR_GLU"/>
    <property type="match status" value="1"/>
</dbReference>